<name>A0A922HKK7_DERFA</name>
<evidence type="ECO:0000256" key="2">
    <source>
        <dbReference type="SAM" id="SignalP"/>
    </source>
</evidence>
<evidence type="ECO:0000313" key="5">
    <source>
        <dbReference type="Proteomes" id="UP000790347"/>
    </source>
</evidence>
<reference evidence="4" key="1">
    <citation type="submission" date="2013-05" db="EMBL/GenBank/DDBJ databases">
        <authorList>
            <person name="Yim A.K.Y."/>
            <person name="Chan T.F."/>
            <person name="Ji K.M."/>
            <person name="Liu X.Y."/>
            <person name="Zhou J.W."/>
            <person name="Li R.Q."/>
            <person name="Yang K.Y."/>
            <person name="Li J."/>
            <person name="Li M."/>
            <person name="Law P.T.W."/>
            <person name="Wu Y.L."/>
            <person name="Cai Z.L."/>
            <person name="Qin H."/>
            <person name="Bao Y."/>
            <person name="Leung R.K.K."/>
            <person name="Ng P.K.S."/>
            <person name="Zou J."/>
            <person name="Zhong X.J."/>
            <person name="Ran P.X."/>
            <person name="Zhong N.S."/>
            <person name="Liu Z.G."/>
            <person name="Tsui S.K.W."/>
        </authorList>
    </citation>
    <scope>NUCLEOTIDE SEQUENCE</scope>
    <source>
        <strain evidence="4">Derf</strain>
        <tissue evidence="4">Whole organism</tissue>
    </source>
</reference>
<dbReference type="Proteomes" id="UP000828236">
    <property type="component" value="Unassembled WGS sequence"/>
</dbReference>
<dbReference type="Proteomes" id="UP000790347">
    <property type="component" value="Unassembled WGS sequence"/>
</dbReference>
<feature type="compositionally biased region" description="Low complexity" evidence="1">
    <location>
        <begin position="186"/>
        <end position="200"/>
    </location>
</feature>
<evidence type="ECO:0000313" key="4">
    <source>
        <dbReference type="EMBL" id="KAH9491128.1"/>
    </source>
</evidence>
<sequence>MHTKSLIFILLFGSCSLMVVVTSDKSRGSNGQYRSRSSSLSSSFSSSSSSSSPFKPLFSTSSSSSPWKSIPLATSASSTSYMSYTHPDDNIEYEPIDSSMTEASSSSSSSSSPSLSYSSSKNHFVRNRRPTSSLLTETNDDYETGDGGIDSGSYNTGQQDDNNNPISASYGQQTKTMSTIQRPLRQQSSLTVSSSQPQSSYMDQYDQRTASSQYEQSEQGPIDDGSDGYQQSPDESSQYQEQHYHHQQQPQYGYSEPSDSYYEEHHDGSYDEQPTLVKSKKPPTVGDLYYQRPTIESGYGDDSSYSPSDYGAAITSTGYKTGHYIREKGARYPKAYLSPKPSSSKTVIFTVPQPIPHDEKPKNFEIPSLDVAGLDKIIPGGGDLMKNSPVKIPALPGIDFNSIIGNLFGDKGPPQISVAAPESLGNLIAPLLNQGKPLTINAPNIEFGHGHGGPHHGDSDSKTKLVGFSVPDFLKNSQKFIQGFQMPKIDFTGEHESGLTLPHFDMPNTQSIGKSPKITAIAPMGPSIHFLRHLNLPLPKVPKMRLPELGPFRSFKIPKLDFTKSFDLKSMDFKLPSHRDGMSTMEDSPKPTYLPAPGMMMIKAIQTTTKPSESSTNNVDDGVDDNVITMDKPTTSLTMAKIKKIITAYPMNKGSVSGHIVIEDYPYGRKQLGPLDDGGESEIGCAELDKVIIQQQLDDHKQQQQQQQPKSQPKSTIALLLGLKRPIHNQH</sequence>
<comment type="caution">
    <text evidence="4">The sequence shown here is derived from an EMBL/GenBank/DDBJ whole genome shotgun (WGS) entry which is preliminary data.</text>
</comment>
<feature type="chain" id="PRO_5038276900" evidence="2">
    <location>
        <begin position="23"/>
        <end position="731"/>
    </location>
</feature>
<dbReference type="PROSITE" id="PS51257">
    <property type="entry name" value="PROKAR_LIPOPROTEIN"/>
    <property type="match status" value="1"/>
</dbReference>
<feature type="signal peptide" evidence="2">
    <location>
        <begin position="1"/>
        <end position="22"/>
    </location>
</feature>
<reference evidence="3" key="2">
    <citation type="submission" date="2020-06" db="EMBL/GenBank/DDBJ databases">
        <authorList>
            <person name="Ji K."/>
            <person name="Li J."/>
        </authorList>
    </citation>
    <scope>NUCLEOTIDE SEQUENCE</scope>
    <source>
        <strain evidence="3">JKM2019</strain>
        <tissue evidence="3">Whole body</tissue>
    </source>
</reference>
<protein>
    <submittedName>
        <fullName evidence="4">Uncharacterized protein</fullName>
    </submittedName>
</protein>
<feature type="compositionally biased region" description="Polar residues" evidence="1">
    <location>
        <begin position="152"/>
        <end position="185"/>
    </location>
</feature>
<keyword evidence="5" id="KW-1185">Reference proteome</keyword>
<proteinExistence type="predicted"/>
<feature type="compositionally biased region" description="Low complexity" evidence="1">
    <location>
        <begin position="34"/>
        <end position="68"/>
    </location>
</feature>
<feature type="compositionally biased region" description="Low complexity" evidence="1">
    <location>
        <begin position="297"/>
        <end position="306"/>
    </location>
</feature>
<keyword evidence="2" id="KW-0732">Signal</keyword>
<feature type="compositionally biased region" description="Polar residues" evidence="1">
    <location>
        <begin position="228"/>
        <end position="237"/>
    </location>
</feature>
<dbReference type="EMBL" id="SDOV01000007">
    <property type="protein sequence ID" value="KAH7639817.1"/>
    <property type="molecule type" value="Genomic_DNA"/>
</dbReference>
<feature type="compositionally biased region" description="Low complexity" evidence="1">
    <location>
        <begin position="98"/>
        <end position="120"/>
    </location>
</feature>
<evidence type="ECO:0000256" key="1">
    <source>
        <dbReference type="SAM" id="MobiDB-lite"/>
    </source>
</evidence>
<accession>A0A922HKK7</accession>
<evidence type="ECO:0000313" key="3">
    <source>
        <dbReference type="EMBL" id="KAH7639817.1"/>
    </source>
</evidence>
<gene>
    <name evidence="4" type="ORF">DERF_015863</name>
    <name evidence="3" type="ORF">HUG17_3850</name>
</gene>
<reference evidence="4" key="4">
    <citation type="journal article" date="2022" name="Res Sq">
        <title>Comparative Genomics Reveals Insights into the Divergent Evolution of Astigmatic Mites and Household Pest Adaptations.</title>
        <authorList>
            <person name="Xiong Q."/>
            <person name="Wan A.T.-Y."/>
            <person name="Liu X.-Y."/>
            <person name="Fung C.S.-H."/>
            <person name="Xiao X."/>
            <person name="Malainual N."/>
            <person name="Hou J."/>
            <person name="Wang L."/>
            <person name="Wang M."/>
            <person name="Yang K."/>
            <person name="Cui Y."/>
            <person name="Leung E."/>
            <person name="Nong W."/>
            <person name="Shin S.-K."/>
            <person name="Au S."/>
            <person name="Jeong K.Y."/>
            <person name="Chew F.T."/>
            <person name="Hui J."/>
            <person name="Leung T.F."/>
            <person name="Tungtrongchitr A."/>
            <person name="Zhong N."/>
            <person name="Liu Z."/>
            <person name="Tsui S."/>
        </authorList>
    </citation>
    <scope>NUCLEOTIDE SEQUENCE</scope>
    <source>
        <strain evidence="4">Derf</strain>
        <tissue evidence="4">Whole organism</tissue>
    </source>
</reference>
<organism evidence="4 5">
    <name type="scientific">Dermatophagoides farinae</name>
    <name type="common">American house dust mite</name>
    <dbReference type="NCBI Taxonomy" id="6954"/>
    <lineage>
        <taxon>Eukaryota</taxon>
        <taxon>Metazoa</taxon>
        <taxon>Ecdysozoa</taxon>
        <taxon>Arthropoda</taxon>
        <taxon>Chelicerata</taxon>
        <taxon>Arachnida</taxon>
        <taxon>Acari</taxon>
        <taxon>Acariformes</taxon>
        <taxon>Sarcoptiformes</taxon>
        <taxon>Astigmata</taxon>
        <taxon>Psoroptidia</taxon>
        <taxon>Analgoidea</taxon>
        <taxon>Pyroglyphidae</taxon>
        <taxon>Dermatophagoidinae</taxon>
        <taxon>Dermatophagoides</taxon>
    </lineage>
</organism>
<feature type="region of interest" description="Disordered" evidence="1">
    <location>
        <begin position="88"/>
        <end position="306"/>
    </location>
</feature>
<reference evidence="3" key="3">
    <citation type="journal article" date="2021" name="World Allergy Organ. J.">
        <title>Chromosome-level assembly of Dermatophagoides farinae genome and transcriptome reveals two novel allergens Der f 37 and Der f 39.</title>
        <authorList>
            <person name="Chen J."/>
            <person name="Cai Z."/>
            <person name="Fan D."/>
            <person name="Hu J."/>
            <person name="Hou Y."/>
            <person name="He Y."/>
            <person name="Zhang Z."/>
            <person name="Zhao Z."/>
            <person name="Gao P."/>
            <person name="Hu W."/>
            <person name="Sun J."/>
            <person name="Li J."/>
            <person name="Ji K."/>
        </authorList>
    </citation>
    <scope>NUCLEOTIDE SEQUENCE</scope>
    <source>
        <strain evidence="3">JKM2019</strain>
    </source>
</reference>
<feature type="compositionally biased region" description="Polar residues" evidence="1">
    <location>
        <begin position="207"/>
        <end position="219"/>
    </location>
</feature>
<dbReference type="EMBL" id="ASGP02000009">
    <property type="protein sequence ID" value="KAH9491128.1"/>
    <property type="molecule type" value="Genomic_DNA"/>
</dbReference>
<dbReference type="AlphaFoldDB" id="A0A922HKK7"/>
<feature type="region of interest" description="Disordered" evidence="1">
    <location>
        <begin position="26"/>
        <end position="68"/>
    </location>
</feature>